<organism evidence="1 2">
    <name type="scientific">Nocardia transvalensis</name>
    <dbReference type="NCBI Taxonomy" id="37333"/>
    <lineage>
        <taxon>Bacteria</taxon>
        <taxon>Bacillati</taxon>
        <taxon>Actinomycetota</taxon>
        <taxon>Actinomycetes</taxon>
        <taxon>Mycobacteriales</taxon>
        <taxon>Nocardiaceae</taxon>
        <taxon>Nocardia</taxon>
    </lineage>
</organism>
<name>A0A7W9PMC2_9NOCA</name>
<comment type="caution">
    <text evidence="1">The sequence shown here is derived from an EMBL/GenBank/DDBJ whole genome shotgun (WGS) entry which is preliminary data.</text>
</comment>
<gene>
    <name evidence="1" type="ORF">BJY24_007639</name>
</gene>
<evidence type="ECO:0000313" key="1">
    <source>
        <dbReference type="EMBL" id="MBB5918727.1"/>
    </source>
</evidence>
<sequence length="68" mass="7423">MTESDKPSPPGSAPTTPFRFLAARAARAGYRLVRGDAPPHPWLLLDAEDGQPLHTATSLDQIQQWLNS</sequence>
<protein>
    <submittedName>
        <fullName evidence="1">Uncharacterized protein</fullName>
    </submittedName>
</protein>
<proteinExistence type="predicted"/>
<evidence type="ECO:0000313" key="2">
    <source>
        <dbReference type="Proteomes" id="UP000540412"/>
    </source>
</evidence>
<dbReference type="RefSeq" id="WP_040752228.1">
    <property type="nucleotide sequence ID" value="NZ_JACHIT010000002.1"/>
</dbReference>
<reference evidence="1 2" key="1">
    <citation type="submission" date="2020-08" db="EMBL/GenBank/DDBJ databases">
        <title>Sequencing the genomes of 1000 actinobacteria strains.</title>
        <authorList>
            <person name="Klenk H.-P."/>
        </authorList>
    </citation>
    <scope>NUCLEOTIDE SEQUENCE [LARGE SCALE GENOMIC DNA]</scope>
    <source>
        <strain evidence="1 2">DSM 43582</strain>
    </source>
</reference>
<accession>A0A7W9PMC2</accession>
<dbReference type="EMBL" id="JACHIT010000002">
    <property type="protein sequence ID" value="MBB5918727.1"/>
    <property type="molecule type" value="Genomic_DNA"/>
</dbReference>
<dbReference type="Proteomes" id="UP000540412">
    <property type="component" value="Unassembled WGS sequence"/>
</dbReference>
<dbReference type="AlphaFoldDB" id="A0A7W9PMC2"/>
<keyword evidence="2" id="KW-1185">Reference proteome</keyword>